<proteinExistence type="predicted"/>
<keyword evidence="3" id="KW-1185">Reference proteome</keyword>
<evidence type="ECO:0000259" key="1">
    <source>
        <dbReference type="Pfam" id="PF24911"/>
    </source>
</evidence>
<evidence type="ECO:0000313" key="3">
    <source>
        <dbReference type="Proteomes" id="UP001651880"/>
    </source>
</evidence>
<dbReference type="Proteomes" id="UP001651880">
    <property type="component" value="Unassembled WGS sequence"/>
</dbReference>
<dbReference type="InterPro" id="IPR056905">
    <property type="entry name" value="YfjL_C"/>
</dbReference>
<evidence type="ECO:0000313" key="2">
    <source>
        <dbReference type="EMBL" id="MCQ1528300.1"/>
    </source>
</evidence>
<reference evidence="2 3" key="1">
    <citation type="submission" date="2021-10" db="EMBL/GenBank/DDBJ databases">
        <title>Lutispora strain m25 sp. nov., a thermophilic, non-spore-forming bacterium isolated from a lab-scale methanogenic bioreactor digesting anaerobic sludge.</title>
        <authorList>
            <person name="El Houari A."/>
            <person name="Mcdonald J."/>
        </authorList>
    </citation>
    <scope>NUCLEOTIDE SEQUENCE [LARGE SCALE GENOMIC DNA]</scope>
    <source>
        <strain evidence="3">m25</strain>
    </source>
</reference>
<organism evidence="2 3">
    <name type="scientific">Lutispora saccharofermentans</name>
    <dbReference type="NCBI Taxonomy" id="3024236"/>
    <lineage>
        <taxon>Bacteria</taxon>
        <taxon>Bacillati</taxon>
        <taxon>Bacillota</taxon>
        <taxon>Clostridia</taxon>
        <taxon>Lutisporales</taxon>
        <taxon>Lutisporaceae</taxon>
        <taxon>Lutispora</taxon>
    </lineage>
</organism>
<name>A0ABT1NAL5_9FIRM</name>
<feature type="domain" description="YfjL-like C-terminal" evidence="1">
    <location>
        <begin position="2"/>
        <end position="114"/>
    </location>
</feature>
<gene>
    <name evidence="2" type="ORF">LJD61_01885</name>
</gene>
<dbReference type="RefSeq" id="WP_255225789.1">
    <property type="nucleotide sequence ID" value="NZ_JAJEKE010000001.1"/>
</dbReference>
<sequence>MVTDIIEKEYSDETTLIIGDLIGDTQQLTPDVPLNLNNIPLQLSLTVNILSDVRNEEQMAALLLELHRLMLSKDITIDQYTLRLEEPVPEESKPGSGNNLYLENFPAKNITDNQESLISVIRKHQLVTNKNDKQ</sequence>
<dbReference type="EMBL" id="JAJEKE010000001">
    <property type="protein sequence ID" value="MCQ1528300.1"/>
    <property type="molecule type" value="Genomic_DNA"/>
</dbReference>
<dbReference type="Pfam" id="PF24911">
    <property type="entry name" value="YfjL_C"/>
    <property type="match status" value="1"/>
</dbReference>
<accession>A0ABT1NAL5</accession>
<comment type="caution">
    <text evidence="2">The sequence shown here is derived from an EMBL/GenBank/DDBJ whole genome shotgun (WGS) entry which is preliminary data.</text>
</comment>
<protein>
    <recommendedName>
        <fullName evidence="1">YfjL-like C-terminal domain-containing protein</fullName>
    </recommendedName>
</protein>